<dbReference type="RefSeq" id="XP_007770461.1">
    <property type="nucleotide sequence ID" value="XM_007772271.1"/>
</dbReference>
<keyword evidence="1" id="KW-0328">Glycosyltransferase</keyword>
<dbReference type="GO" id="GO:0003950">
    <property type="term" value="F:NAD+ poly-ADP-ribosyltransferase activity"/>
    <property type="evidence" value="ECO:0007669"/>
    <property type="project" value="UniProtKB-UniRule"/>
</dbReference>
<reference evidence="4" key="1">
    <citation type="journal article" date="2012" name="Science">
        <title>The Paleozoic origin of enzymatic lignin decomposition reconstructed from 31 fungal genomes.</title>
        <authorList>
            <person name="Floudas D."/>
            <person name="Binder M."/>
            <person name="Riley R."/>
            <person name="Barry K."/>
            <person name="Blanchette R.A."/>
            <person name="Henrissat B."/>
            <person name="Martinez A.T."/>
            <person name="Otillar R."/>
            <person name="Spatafora J.W."/>
            <person name="Yadav J.S."/>
            <person name="Aerts A."/>
            <person name="Benoit I."/>
            <person name="Boyd A."/>
            <person name="Carlson A."/>
            <person name="Copeland A."/>
            <person name="Coutinho P.M."/>
            <person name="de Vries R.P."/>
            <person name="Ferreira P."/>
            <person name="Findley K."/>
            <person name="Foster B."/>
            <person name="Gaskell J."/>
            <person name="Glotzer D."/>
            <person name="Gorecki P."/>
            <person name="Heitman J."/>
            <person name="Hesse C."/>
            <person name="Hori C."/>
            <person name="Igarashi K."/>
            <person name="Jurgens J.A."/>
            <person name="Kallen N."/>
            <person name="Kersten P."/>
            <person name="Kohler A."/>
            <person name="Kuees U."/>
            <person name="Kumar T.K.A."/>
            <person name="Kuo A."/>
            <person name="LaButti K."/>
            <person name="Larrondo L.F."/>
            <person name="Lindquist E."/>
            <person name="Ling A."/>
            <person name="Lombard V."/>
            <person name="Lucas S."/>
            <person name="Lundell T."/>
            <person name="Martin R."/>
            <person name="McLaughlin D.J."/>
            <person name="Morgenstern I."/>
            <person name="Morin E."/>
            <person name="Murat C."/>
            <person name="Nagy L.G."/>
            <person name="Nolan M."/>
            <person name="Ohm R.A."/>
            <person name="Patyshakuliyeva A."/>
            <person name="Rokas A."/>
            <person name="Ruiz-Duenas F.J."/>
            <person name="Sabat G."/>
            <person name="Salamov A."/>
            <person name="Samejima M."/>
            <person name="Schmutz J."/>
            <person name="Slot J.C."/>
            <person name="St John F."/>
            <person name="Stenlid J."/>
            <person name="Sun H."/>
            <person name="Sun S."/>
            <person name="Syed K."/>
            <person name="Tsang A."/>
            <person name="Wiebenga A."/>
            <person name="Young D."/>
            <person name="Pisabarro A."/>
            <person name="Eastwood D.C."/>
            <person name="Martin F."/>
            <person name="Cullen D."/>
            <person name="Grigoriev I.V."/>
            <person name="Hibbett D.S."/>
        </authorList>
    </citation>
    <scope>NUCLEOTIDE SEQUENCE [LARGE SCALE GENOMIC DNA]</scope>
    <source>
        <strain evidence="4">RWD-64-598 SS2</strain>
    </source>
</reference>
<organism evidence="3 4">
    <name type="scientific">Coniophora puteana (strain RWD-64-598)</name>
    <name type="common">Brown rot fungus</name>
    <dbReference type="NCBI Taxonomy" id="741705"/>
    <lineage>
        <taxon>Eukaryota</taxon>
        <taxon>Fungi</taxon>
        <taxon>Dikarya</taxon>
        <taxon>Basidiomycota</taxon>
        <taxon>Agaricomycotina</taxon>
        <taxon>Agaricomycetes</taxon>
        <taxon>Agaricomycetidae</taxon>
        <taxon>Boletales</taxon>
        <taxon>Coniophorineae</taxon>
        <taxon>Coniophoraceae</taxon>
        <taxon>Coniophora</taxon>
    </lineage>
</organism>
<comment type="caution">
    <text evidence="3">The sequence shown here is derived from an EMBL/GenBank/DDBJ whole genome shotgun (WGS) entry which is preliminary data.</text>
</comment>
<evidence type="ECO:0000259" key="2">
    <source>
        <dbReference type="PROSITE" id="PS51059"/>
    </source>
</evidence>
<evidence type="ECO:0000313" key="4">
    <source>
        <dbReference type="Proteomes" id="UP000053558"/>
    </source>
</evidence>
<evidence type="ECO:0000313" key="3">
    <source>
        <dbReference type="EMBL" id="EIW79059.1"/>
    </source>
</evidence>
<evidence type="ECO:0000256" key="1">
    <source>
        <dbReference type="RuleBase" id="RU362114"/>
    </source>
</evidence>
<keyword evidence="1" id="KW-0520">NAD</keyword>
<dbReference type="OrthoDB" id="9514740at2759"/>
<keyword evidence="4" id="KW-1185">Reference proteome</keyword>
<dbReference type="Gene3D" id="3.90.228.10">
    <property type="match status" value="1"/>
</dbReference>
<dbReference type="SUPFAM" id="SSF56399">
    <property type="entry name" value="ADP-ribosylation"/>
    <property type="match status" value="1"/>
</dbReference>
<dbReference type="EC" id="2.4.2.-" evidence="1"/>
<name>A0A5M3MII8_CONPW</name>
<dbReference type="InterPro" id="IPR051712">
    <property type="entry name" value="ARTD-AVP"/>
</dbReference>
<dbReference type="PANTHER" id="PTHR45740">
    <property type="entry name" value="POLY [ADP-RIBOSE] POLYMERASE"/>
    <property type="match status" value="1"/>
</dbReference>
<dbReference type="KEGG" id="cput:CONPUDRAFT_59609"/>
<dbReference type="InterPro" id="IPR012317">
    <property type="entry name" value="Poly(ADP-ribose)pol_cat_dom"/>
</dbReference>
<dbReference type="OMA" id="RRACHIG"/>
<dbReference type="Pfam" id="PF00644">
    <property type="entry name" value="PARP"/>
    <property type="match status" value="1"/>
</dbReference>
<protein>
    <recommendedName>
        <fullName evidence="1">Poly [ADP-ribose] polymerase</fullName>
        <shortName evidence="1">PARP</shortName>
        <ecNumber evidence="1">2.4.2.-</ecNumber>
    </recommendedName>
</protein>
<dbReference type="AlphaFoldDB" id="A0A5M3MII8"/>
<dbReference type="GO" id="GO:1990404">
    <property type="term" value="F:NAD+-protein mono-ADP-ribosyltransferase activity"/>
    <property type="evidence" value="ECO:0007669"/>
    <property type="project" value="TreeGrafter"/>
</dbReference>
<dbReference type="PROSITE" id="PS51059">
    <property type="entry name" value="PARP_CATALYTIC"/>
    <property type="match status" value="1"/>
</dbReference>
<feature type="domain" description="PARP catalytic" evidence="2">
    <location>
        <begin position="1"/>
        <end position="162"/>
    </location>
</feature>
<dbReference type="EMBL" id="JH711581">
    <property type="protein sequence ID" value="EIW79059.1"/>
    <property type="molecule type" value="Genomic_DNA"/>
</dbReference>
<gene>
    <name evidence="3" type="ORF">CONPUDRAFT_59609</name>
</gene>
<proteinExistence type="predicted"/>
<accession>A0A5M3MII8</accession>
<dbReference type="GeneID" id="19208047"/>
<sequence>MRDINRSQQVQNHTSGAAEQYLFHGTRRACHIGDDRTQINPCNRSDCYLCHIIKCSFSMAHANANGMFGPGIYTSSVSSKSDGYVWNHHIHSHKHAMFLSNVVTGRSQKLYAASHGRRSPDNGYDSVEAVTHKHGGSVDYPETVVYREDAILPSVVIMYTRH</sequence>
<dbReference type="Proteomes" id="UP000053558">
    <property type="component" value="Unassembled WGS sequence"/>
</dbReference>
<dbReference type="PANTHER" id="PTHR45740:SF2">
    <property type="entry name" value="POLY [ADP-RIBOSE] POLYMERASE"/>
    <property type="match status" value="1"/>
</dbReference>
<keyword evidence="1" id="KW-0808">Transferase</keyword>
<dbReference type="GO" id="GO:0005634">
    <property type="term" value="C:nucleus"/>
    <property type="evidence" value="ECO:0007669"/>
    <property type="project" value="TreeGrafter"/>
</dbReference>